<evidence type="ECO:0000256" key="2">
    <source>
        <dbReference type="PROSITE-ProRule" id="PRU00703"/>
    </source>
</evidence>
<dbReference type="RefSeq" id="WP_123638605.1">
    <property type="nucleotide sequence ID" value="NZ_RJUK01000001.1"/>
</dbReference>
<dbReference type="SUPFAM" id="SSF54631">
    <property type="entry name" value="CBS-domain pair"/>
    <property type="match status" value="1"/>
</dbReference>
<dbReference type="Pfam" id="PF00571">
    <property type="entry name" value="CBS"/>
    <property type="match status" value="2"/>
</dbReference>
<evidence type="ECO:0000256" key="1">
    <source>
        <dbReference type="ARBA" id="ARBA00023122"/>
    </source>
</evidence>
<dbReference type="InterPro" id="IPR051257">
    <property type="entry name" value="Diverse_CBS-Domain"/>
</dbReference>
<protein>
    <submittedName>
        <fullName evidence="4">CBS domain-containing protein</fullName>
    </submittedName>
</protein>
<dbReference type="OrthoDB" id="9794094at2"/>
<organism evidence="4 5">
    <name type="scientific">Marinimicrobium koreense</name>
    <dbReference type="NCBI Taxonomy" id="306545"/>
    <lineage>
        <taxon>Bacteria</taxon>
        <taxon>Pseudomonadati</taxon>
        <taxon>Pseudomonadota</taxon>
        <taxon>Gammaproteobacteria</taxon>
        <taxon>Cellvibrionales</taxon>
        <taxon>Cellvibrionaceae</taxon>
        <taxon>Marinimicrobium</taxon>
    </lineage>
</organism>
<dbReference type="InterPro" id="IPR046342">
    <property type="entry name" value="CBS_dom_sf"/>
</dbReference>
<dbReference type="EMBL" id="RJUK01000001">
    <property type="protein sequence ID" value="ROQ21654.1"/>
    <property type="molecule type" value="Genomic_DNA"/>
</dbReference>
<keyword evidence="5" id="KW-1185">Reference proteome</keyword>
<evidence type="ECO:0000259" key="3">
    <source>
        <dbReference type="PROSITE" id="PS51371"/>
    </source>
</evidence>
<keyword evidence="1 2" id="KW-0129">CBS domain</keyword>
<feature type="domain" description="CBS" evidence="3">
    <location>
        <begin position="7"/>
        <end position="64"/>
    </location>
</feature>
<dbReference type="PANTHER" id="PTHR43080">
    <property type="entry name" value="CBS DOMAIN-CONTAINING PROTEIN CBSX3, MITOCHONDRIAL"/>
    <property type="match status" value="1"/>
</dbReference>
<dbReference type="Gene3D" id="3.10.580.10">
    <property type="entry name" value="CBS-domain"/>
    <property type="match status" value="1"/>
</dbReference>
<proteinExistence type="predicted"/>
<gene>
    <name evidence="4" type="ORF">EDC38_2280</name>
</gene>
<feature type="domain" description="CBS" evidence="3">
    <location>
        <begin position="72"/>
        <end position="130"/>
    </location>
</feature>
<dbReference type="PANTHER" id="PTHR43080:SF2">
    <property type="entry name" value="CBS DOMAIN-CONTAINING PROTEIN"/>
    <property type="match status" value="1"/>
</dbReference>
<dbReference type="Proteomes" id="UP000273643">
    <property type="component" value="Unassembled WGS sequence"/>
</dbReference>
<dbReference type="InterPro" id="IPR000644">
    <property type="entry name" value="CBS_dom"/>
</dbReference>
<sequence>MLVKNVMHQGAKVCSIDSDLEAIATTMWNEDSGAIPLVAENNRVVGLITDRDVAMAAALKHRPLWEISARELVEGKACHFCHEEEDIHSVLKTMGSIQIRRMPVVNSEQQMVGMISLKDLIDHTVSGRSSKNKDVLTPDEVLAMSRMICETRWLQTAS</sequence>
<evidence type="ECO:0000313" key="5">
    <source>
        <dbReference type="Proteomes" id="UP000273643"/>
    </source>
</evidence>
<dbReference type="AlphaFoldDB" id="A0A3N1NPH5"/>
<accession>A0A3N1NPH5</accession>
<dbReference type="PROSITE" id="PS51371">
    <property type="entry name" value="CBS"/>
    <property type="match status" value="2"/>
</dbReference>
<comment type="caution">
    <text evidence="4">The sequence shown here is derived from an EMBL/GenBank/DDBJ whole genome shotgun (WGS) entry which is preliminary data.</text>
</comment>
<dbReference type="SMART" id="SM00116">
    <property type="entry name" value="CBS"/>
    <property type="match status" value="2"/>
</dbReference>
<reference evidence="4 5" key="1">
    <citation type="submission" date="2018-11" db="EMBL/GenBank/DDBJ databases">
        <title>Genomic Encyclopedia of Type Strains, Phase IV (KMG-IV): sequencing the most valuable type-strain genomes for metagenomic binning, comparative biology and taxonomic classification.</title>
        <authorList>
            <person name="Goeker M."/>
        </authorList>
    </citation>
    <scope>NUCLEOTIDE SEQUENCE [LARGE SCALE GENOMIC DNA]</scope>
    <source>
        <strain evidence="4 5">DSM 16974</strain>
    </source>
</reference>
<evidence type="ECO:0000313" key="4">
    <source>
        <dbReference type="EMBL" id="ROQ21654.1"/>
    </source>
</evidence>
<name>A0A3N1NPH5_9GAMM</name>